<dbReference type="PANTHER" id="PTHR42987:SF4">
    <property type="entry name" value="PROTEASE SOHB-RELATED"/>
    <property type="match status" value="1"/>
</dbReference>
<dbReference type="EMBL" id="NMUE01000003">
    <property type="protein sequence ID" value="RFA98069.1"/>
    <property type="molecule type" value="Genomic_DNA"/>
</dbReference>
<evidence type="ECO:0000256" key="2">
    <source>
        <dbReference type="ARBA" id="ARBA00022670"/>
    </source>
</evidence>
<dbReference type="GO" id="GO:0008236">
    <property type="term" value="F:serine-type peptidase activity"/>
    <property type="evidence" value="ECO:0007669"/>
    <property type="project" value="UniProtKB-KW"/>
</dbReference>
<organism evidence="9 11">
    <name type="scientific">Pyrobaculum aerophilum</name>
    <dbReference type="NCBI Taxonomy" id="13773"/>
    <lineage>
        <taxon>Archaea</taxon>
        <taxon>Thermoproteota</taxon>
        <taxon>Thermoprotei</taxon>
        <taxon>Thermoproteales</taxon>
        <taxon>Thermoproteaceae</taxon>
        <taxon>Pyrobaculum</taxon>
    </lineage>
</organism>
<keyword evidence="4" id="KW-0720">Serine protease</keyword>
<name>A0A371R2S5_9CREN</name>
<proteinExistence type="inferred from homology"/>
<evidence type="ECO:0000259" key="7">
    <source>
        <dbReference type="Pfam" id="PF01343"/>
    </source>
</evidence>
<evidence type="ECO:0000256" key="6">
    <source>
        <dbReference type="SAM" id="MobiDB-lite"/>
    </source>
</evidence>
<dbReference type="SUPFAM" id="SSF52096">
    <property type="entry name" value="ClpP/crotonase"/>
    <property type="match status" value="1"/>
</dbReference>
<evidence type="ECO:0000313" key="10">
    <source>
        <dbReference type="Proteomes" id="UP000256877"/>
    </source>
</evidence>
<evidence type="ECO:0000313" key="8">
    <source>
        <dbReference type="EMBL" id="RFA97631.1"/>
    </source>
</evidence>
<dbReference type="Proteomes" id="UP000256877">
    <property type="component" value="Unassembled WGS sequence"/>
</dbReference>
<feature type="coiled-coil region" evidence="5">
    <location>
        <begin position="53"/>
        <end position="87"/>
    </location>
</feature>
<gene>
    <name evidence="9" type="ORF">CGL51_01645</name>
    <name evidence="8" type="ORF">CGL52_08895</name>
</gene>
<keyword evidence="5" id="KW-0175">Coiled coil</keyword>
<dbReference type="OrthoDB" id="27099at2157"/>
<dbReference type="Proteomes" id="UP000257123">
    <property type="component" value="Unassembled WGS sequence"/>
</dbReference>
<comment type="caution">
    <text evidence="9">The sequence shown here is derived from an EMBL/GenBank/DDBJ whole genome shotgun (WGS) entry which is preliminary data.</text>
</comment>
<dbReference type="RefSeq" id="WP_116420446.1">
    <property type="nucleotide sequence ID" value="NZ_NMUE01000003.1"/>
</dbReference>
<protein>
    <submittedName>
        <fullName evidence="9">Peptidase</fullName>
    </submittedName>
</protein>
<evidence type="ECO:0000256" key="5">
    <source>
        <dbReference type="SAM" id="Coils"/>
    </source>
</evidence>
<dbReference type="InterPro" id="IPR047272">
    <property type="entry name" value="S49_SppA_C"/>
</dbReference>
<evidence type="ECO:0000313" key="11">
    <source>
        <dbReference type="Proteomes" id="UP000257123"/>
    </source>
</evidence>
<dbReference type="InterPro" id="IPR029045">
    <property type="entry name" value="ClpP/crotonase-like_dom_sf"/>
</dbReference>
<evidence type="ECO:0000256" key="1">
    <source>
        <dbReference type="ARBA" id="ARBA00008683"/>
    </source>
</evidence>
<comment type="similarity">
    <text evidence="1">Belongs to the peptidase S49 family.</text>
</comment>
<dbReference type="PANTHER" id="PTHR42987">
    <property type="entry name" value="PEPTIDASE S49"/>
    <property type="match status" value="1"/>
</dbReference>
<evidence type="ECO:0000313" key="9">
    <source>
        <dbReference type="EMBL" id="RFA98069.1"/>
    </source>
</evidence>
<keyword evidence="2" id="KW-0645">Protease</keyword>
<dbReference type="InterPro" id="IPR002142">
    <property type="entry name" value="Peptidase_S49"/>
</dbReference>
<sequence length="608" mass="67031">MAKALALAGLVLAIAALALGIALWWGLLNAERTITMKIDDVRSSITAEVKTLNSSLTERLASINKTLEELTARVERLEKRAAAEREIVIVPVDQPIFDYYVDFLIKYVKKLQFDNKTAGVILLINSPGGAVGATERLYSTIKGLNKTVYAVVAGLAASGAYYTAVAAGRIYATPSSWVGSIGVIALLWPDEYLIDLPDYIYTTGPFKYYGMDLTEFYNDIEKTRANFVAAVLEGRAGRLKADPEVFETAKIFNAETALRLGLIDKIGGLWDAVEDMARELGLKNYTVVDIYEKYNVTGFGIVIPLISGNKIPLQFLMNVSAPPVFYLWPGAIQIPHHPINVTPMPPAAPPEEKKPYRPYVVLDLSHGNIIPRGFFEVLAKELVERGFALRLARDELSLQQLLENATGLIIVNPTVPFTDLAAEAVYNATRRGVRALYFADMRASGMISAPPFIIITPYSATSLFDPLLTYFNITVIRAVYNFTGLGAHDFAVNWQYVHVNGSLFNASRLILLSPTAFAATSGLKLRVKAYMFGYGEDVYTIAVRTGNFTAVGSVRSFTPYFIQLGDNYKFFKTLINWLVEPRPIAPPPKRPSGPTPLIPPIPPYTTYP</sequence>
<keyword evidence="3" id="KW-0378">Hydrolase</keyword>
<dbReference type="GO" id="GO:0006508">
    <property type="term" value="P:proteolysis"/>
    <property type="evidence" value="ECO:0007669"/>
    <property type="project" value="UniProtKB-KW"/>
</dbReference>
<dbReference type="CDD" id="cd07023">
    <property type="entry name" value="S49_Sppa_N_C"/>
    <property type="match status" value="1"/>
</dbReference>
<evidence type="ECO:0000256" key="4">
    <source>
        <dbReference type="ARBA" id="ARBA00022825"/>
    </source>
</evidence>
<accession>A0A371R2S5</accession>
<dbReference type="Gene3D" id="3.90.226.10">
    <property type="entry name" value="2-enoyl-CoA Hydratase, Chain A, domain 1"/>
    <property type="match status" value="1"/>
</dbReference>
<feature type="domain" description="Peptidase S49" evidence="7">
    <location>
        <begin position="145"/>
        <end position="185"/>
    </location>
</feature>
<reference evidence="10 11" key="1">
    <citation type="submission" date="2017-07" db="EMBL/GenBank/DDBJ databases">
        <title>Draft genome sequence of aerobic hyperthermophilic archaea, Pyrobaculum aerophilum YKB31 and YKB32.</title>
        <authorList>
            <person name="Mochizuki T."/>
            <person name="Berliner A.J."/>
            <person name="Yoshida-Takashima Y."/>
            <person name="Takaki Y."/>
            <person name="Nunoura T."/>
            <person name="Takai K."/>
        </authorList>
    </citation>
    <scope>NUCLEOTIDE SEQUENCE [LARGE SCALE GENOMIC DNA]</scope>
    <source>
        <strain evidence="9 11">YKB31</strain>
        <strain evidence="8 10">YKB32</strain>
    </source>
</reference>
<dbReference type="EMBL" id="NMUF01000024">
    <property type="protein sequence ID" value="RFA97631.1"/>
    <property type="molecule type" value="Genomic_DNA"/>
</dbReference>
<evidence type="ECO:0000256" key="3">
    <source>
        <dbReference type="ARBA" id="ARBA00022801"/>
    </source>
</evidence>
<dbReference type="AlphaFoldDB" id="A0A371R2S5"/>
<feature type="region of interest" description="Disordered" evidence="6">
    <location>
        <begin position="587"/>
        <end position="608"/>
    </location>
</feature>
<dbReference type="Pfam" id="PF01343">
    <property type="entry name" value="Peptidase_S49"/>
    <property type="match status" value="1"/>
</dbReference>